<dbReference type="STRING" id="286115.A0A507DRU8"/>
<proteinExistence type="predicted"/>
<sequence>MERRRYTKQVLLRLKESPLVERPVDLPPLETWGPESRNKGEGNDAGRSKAVSRAGSSDGSGNGSEKANERSGPKPRSGLERNMVLGPPRMNFASSVKKPSDTAVPDGRAAVEEDARSLPARVANSGTHLGLPQLKSAREPEYQNDGGDRRDHFRANRIDLRDTGQHRDRHDDGGNRSRLGDANKGSFVSNRRRPDSNSFDGRSTSPRPYQGDRGRYSFEDDTPEWMNSTSTTNMSTSKTRTASAEKLEKFAMPADGMDDIAKFRAKMKERERARGDPRTNSNAKTDGNSSEAVVQRGMYDTAPNEFAAPVSSEVDHNAEVAALGRRDPSLALAESGADALLSKRLLSAASSGNGTSIGVDRTAPRFRRFFELEREQPISTNLTSSSTVSPSLAPPPVRPKTSNPSISNPIDMLSQRFPDAVISTANVSSNRPVVLSEADVLIRFSAGTSANGPPGAAFAIPPSTIQPPQPSSQADDFNRVMLMLSKQRDVVSPRPSPSVPAGYPVRLNHISVQPASSMSFAAPPTFNMVSTHSMNNHMPSNSMSAPSQRPPSSMNYVSPTFRGPPINSNLRPTSANTYHHQNSITTGGVVSSLGRPGGVYAQQAPQAGLAAMVQAGILAKQSSNSSIAAALGDTSDMRMSPSLLPSNRTTPPPGIDFGSNNTSRGSSFDLDNHMFLVQQPLPNSNDRNHLMQHYSYPMNVNIPILPHSSSSSSLLMEMMHQPPSRHSNAPQPPNGRPKR</sequence>
<feature type="compositionally biased region" description="Basic and acidic residues" evidence="1">
    <location>
        <begin position="36"/>
        <end position="47"/>
    </location>
</feature>
<name>A0A507DRU8_9FUNG</name>
<evidence type="ECO:0000313" key="3">
    <source>
        <dbReference type="Proteomes" id="UP000317494"/>
    </source>
</evidence>
<feature type="region of interest" description="Disordered" evidence="1">
    <location>
        <begin position="268"/>
        <end position="292"/>
    </location>
</feature>
<protein>
    <submittedName>
        <fullName evidence="2">Uncharacterized protein</fullName>
    </submittedName>
</protein>
<dbReference type="EMBL" id="QEAN01000008">
    <property type="protein sequence ID" value="TPX54191.1"/>
    <property type="molecule type" value="Genomic_DNA"/>
</dbReference>
<evidence type="ECO:0000313" key="2">
    <source>
        <dbReference type="EMBL" id="TPX54191.1"/>
    </source>
</evidence>
<feature type="compositionally biased region" description="Polar residues" evidence="1">
    <location>
        <begin position="54"/>
        <end position="65"/>
    </location>
</feature>
<evidence type="ECO:0000256" key="1">
    <source>
        <dbReference type="SAM" id="MobiDB-lite"/>
    </source>
</evidence>
<dbReference type="VEuPathDB" id="FungiDB:SeMB42_g00392"/>
<accession>A0A507DRU8</accession>
<keyword evidence="3" id="KW-1185">Reference proteome</keyword>
<dbReference type="Proteomes" id="UP000317494">
    <property type="component" value="Unassembled WGS sequence"/>
</dbReference>
<feature type="compositionally biased region" description="Polar residues" evidence="1">
    <location>
        <begin position="278"/>
        <end position="292"/>
    </location>
</feature>
<feature type="compositionally biased region" description="Pro residues" evidence="1">
    <location>
        <begin position="730"/>
        <end position="739"/>
    </location>
</feature>
<feature type="region of interest" description="Disordered" evidence="1">
    <location>
        <begin position="717"/>
        <end position="739"/>
    </location>
</feature>
<feature type="compositionally biased region" description="Basic and acidic residues" evidence="1">
    <location>
        <begin position="13"/>
        <end position="24"/>
    </location>
</feature>
<reference evidence="2 3" key="1">
    <citation type="journal article" date="2019" name="Sci. Rep.">
        <title>Comparative genomics of chytrid fungi reveal insights into the obligate biotrophic and pathogenic lifestyle of Synchytrium endobioticum.</title>
        <authorList>
            <person name="van de Vossenberg B.T.L.H."/>
            <person name="Warris S."/>
            <person name="Nguyen H.D.T."/>
            <person name="van Gent-Pelzer M.P.E."/>
            <person name="Joly D.L."/>
            <person name="van de Geest H.C."/>
            <person name="Bonants P.J.M."/>
            <person name="Smith D.S."/>
            <person name="Levesque C.A."/>
            <person name="van der Lee T.A.J."/>
        </authorList>
    </citation>
    <scope>NUCLEOTIDE SEQUENCE [LARGE SCALE GENOMIC DNA]</scope>
    <source>
        <strain evidence="2 3">MB42</strain>
    </source>
</reference>
<feature type="compositionally biased region" description="Basic and acidic residues" evidence="1">
    <location>
        <begin position="136"/>
        <end position="181"/>
    </location>
</feature>
<feature type="region of interest" description="Disordered" evidence="1">
    <location>
        <begin position="638"/>
        <end position="666"/>
    </location>
</feature>
<feature type="compositionally biased region" description="Low complexity" evidence="1">
    <location>
        <begin position="226"/>
        <end position="237"/>
    </location>
</feature>
<feature type="compositionally biased region" description="Polar residues" evidence="1">
    <location>
        <begin position="377"/>
        <end position="390"/>
    </location>
</feature>
<feature type="compositionally biased region" description="Polar residues" evidence="1">
    <location>
        <begin position="196"/>
        <end position="207"/>
    </location>
</feature>
<organism evidence="2 3">
    <name type="scientific">Synchytrium endobioticum</name>
    <dbReference type="NCBI Taxonomy" id="286115"/>
    <lineage>
        <taxon>Eukaryota</taxon>
        <taxon>Fungi</taxon>
        <taxon>Fungi incertae sedis</taxon>
        <taxon>Chytridiomycota</taxon>
        <taxon>Chytridiomycota incertae sedis</taxon>
        <taxon>Chytridiomycetes</taxon>
        <taxon>Synchytriales</taxon>
        <taxon>Synchytriaceae</taxon>
        <taxon>Synchytrium</taxon>
    </lineage>
</organism>
<feature type="region of interest" description="Disordered" evidence="1">
    <location>
        <begin position="377"/>
        <end position="408"/>
    </location>
</feature>
<feature type="compositionally biased region" description="Basic and acidic residues" evidence="1">
    <location>
        <begin position="268"/>
        <end position="277"/>
    </location>
</feature>
<dbReference type="AlphaFoldDB" id="A0A507DRU8"/>
<gene>
    <name evidence="2" type="ORF">SeMB42_g00392</name>
</gene>
<feature type="region of interest" description="Disordered" evidence="1">
    <location>
        <begin position="1"/>
        <end position="239"/>
    </location>
</feature>
<comment type="caution">
    <text evidence="2">The sequence shown here is derived from an EMBL/GenBank/DDBJ whole genome shotgun (WGS) entry which is preliminary data.</text>
</comment>